<dbReference type="AlphaFoldDB" id="A0A927RCJ7"/>
<organism evidence="2 3">
    <name type="scientific">Actinopolymorpha pittospori</name>
    <dbReference type="NCBI Taxonomy" id="648752"/>
    <lineage>
        <taxon>Bacteria</taxon>
        <taxon>Bacillati</taxon>
        <taxon>Actinomycetota</taxon>
        <taxon>Actinomycetes</taxon>
        <taxon>Propionibacteriales</taxon>
        <taxon>Actinopolymorphaceae</taxon>
        <taxon>Actinopolymorpha</taxon>
    </lineage>
</organism>
<dbReference type="RefSeq" id="WP_192754568.1">
    <property type="nucleotide sequence ID" value="NZ_BAABJL010000042.1"/>
</dbReference>
<feature type="compositionally biased region" description="Basic and acidic residues" evidence="1">
    <location>
        <begin position="32"/>
        <end position="56"/>
    </location>
</feature>
<evidence type="ECO:0000313" key="3">
    <source>
        <dbReference type="Proteomes" id="UP000638648"/>
    </source>
</evidence>
<proteinExistence type="predicted"/>
<comment type="caution">
    <text evidence="2">The sequence shown here is derived from an EMBL/GenBank/DDBJ whole genome shotgun (WGS) entry which is preliminary data.</text>
</comment>
<dbReference type="EMBL" id="JADBEM010000001">
    <property type="protein sequence ID" value="MBE1611342.1"/>
    <property type="molecule type" value="Genomic_DNA"/>
</dbReference>
<dbReference type="Proteomes" id="UP000638648">
    <property type="component" value="Unassembled WGS sequence"/>
</dbReference>
<keyword evidence="3" id="KW-1185">Reference proteome</keyword>
<name>A0A927RCJ7_9ACTN</name>
<feature type="region of interest" description="Disordered" evidence="1">
    <location>
        <begin position="28"/>
        <end position="56"/>
    </location>
</feature>
<accession>A0A927RCJ7</accession>
<reference evidence="2" key="1">
    <citation type="submission" date="2020-10" db="EMBL/GenBank/DDBJ databases">
        <title>Sequencing the genomes of 1000 actinobacteria strains.</title>
        <authorList>
            <person name="Klenk H.-P."/>
        </authorList>
    </citation>
    <scope>NUCLEOTIDE SEQUENCE</scope>
    <source>
        <strain evidence="2">DSM 45354</strain>
    </source>
</reference>
<sequence length="56" mass="6152">MIALIGSLLAIMTLALVVMACVALAGKARARKPVDEDERHRLLRNPAERRRLDDAA</sequence>
<protein>
    <submittedName>
        <fullName evidence="2">Uncharacterized protein</fullName>
    </submittedName>
</protein>
<gene>
    <name evidence="2" type="ORF">HEB94_008190</name>
</gene>
<evidence type="ECO:0000256" key="1">
    <source>
        <dbReference type="SAM" id="MobiDB-lite"/>
    </source>
</evidence>
<evidence type="ECO:0000313" key="2">
    <source>
        <dbReference type="EMBL" id="MBE1611342.1"/>
    </source>
</evidence>